<feature type="compositionally biased region" description="Polar residues" evidence="1">
    <location>
        <begin position="995"/>
        <end position="1005"/>
    </location>
</feature>
<feature type="compositionally biased region" description="Low complexity" evidence="1">
    <location>
        <begin position="1482"/>
        <end position="1494"/>
    </location>
</feature>
<keyword evidence="3" id="KW-1185">Reference proteome</keyword>
<evidence type="ECO:0000313" key="2">
    <source>
        <dbReference type="EMBL" id="WOO86087.1"/>
    </source>
</evidence>
<feature type="compositionally biased region" description="Basic and acidic residues" evidence="1">
    <location>
        <begin position="783"/>
        <end position="798"/>
    </location>
</feature>
<dbReference type="RefSeq" id="XP_062632113.1">
    <property type="nucleotide sequence ID" value="XM_062776129.1"/>
</dbReference>
<feature type="compositionally biased region" description="Low complexity" evidence="1">
    <location>
        <begin position="1127"/>
        <end position="1162"/>
    </location>
</feature>
<protein>
    <submittedName>
        <fullName evidence="2">Uncharacterized protein</fullName>
    </submittedName>
</protein>
<feature type="compositionally biased region" description="Low complexity" evidence="1">
    <location>
        <begin position="1170"/>
        <end position="1183"/>
    </location>
</feature>
<feature type="compositionally biased region" description="Low complexity" evidence="1">
    <location>
        <begin position="378"/>
        <end position="388"/>
    </location>
</feature>
<feature type="region of interest" description="Disordered" evidence="1">
    <location>
        <begin position="721"/>
        <end position="877"/>
    </location>
</feature>
<feature type="compositionally biased region" description="Pro residues" evidence="1">
    <location>
        <begin position="1511"/>
        <end position="1520"/>
    </location>
</feature>
<dbReference type="GeneID" id="87812737"/>
<feature type="compositionally biased region" description="Polar residues" evidence="1">
    <location>
        <begin position="831"/>
        <end position="845"/>
    </location>
</feature>
<feature type="compositionally biased region" description="Polar residues" evidence="1">
    <location>
        <begin position="443"/>
        <end position="452"/>
    </location>
</feature>
<dbReference type="Proteomes" id="UP000827549">
    <property type="component" value="Chromosome 7"/>
</dbReference>
<feature type="region of interest" description="Disordered" evidence="1">
    <location>
        <begin position="443"/>
        <end position="488"/>
    </location>
</feature>
<feature type="region of interest" description="Disordered" evidence="1">
    <location>
        <begin position="891"/>
        <end position="955"/>
    </location>
</feature>
<feature type="region of interest" description="Disordered" evidence="1">
    <location>
        <begin position="324"/>
        <end position="350"/>
    </location>
</feature>
<sequence>MSGDGRDSDVFESLRLQAEGFANSTMPFMAAVIAKMSEDEDADIYHHGRTLSLEEHRNKCVDFMAYHFKNKCMEATWTPEFEDIFLQTKDANKIKTAVIGTVYAEQATLMAENAHQPVTDLATADDNVLSPEEVEYVLAAAQELNTKPAKVATAVVAHIVNQWNVSPAPPLDPQDSPAHHIPIQHAHVSPEQTYPTPDAHWTLPVAPINHSTPATTETADSSLGPQTVICAPEQPAPAGAMCVIATQVLFDLAIPTQDPTSRELVTPVAVAEAAPPQPIIDVFGQNVGITHSTDAAFTSSESKAPLTCEPVQPVTVLQATENGAISSSMVSPPPKPKLSDRFGPSKATSAAATSAAAAPAVPTPGSLFSGIAWPVTPPSSMASSPSKPKLSDRFGPSTATPVAATSAAAAPAVPTPGSLLSGIAWPATPQQPDDINMASAGQESQLMSHTDASGSLLNGLGPGNGSTPTPPQSSLFSASAPSQTANASTPVVGPIPSFFPNNNNGATAAISQPAVNSTPVLAQVPSLGGASASGWTTGTSSVVNGTGTPAHNHSLPGSSIASFSDFKAAEKDARPVQVALTAEQKEKERIQGSNEAKYMLKKLKFTPGRQHALVRLLLPPGGCEKIKANPRARQLPEPRAGDRSWALEHMEDVCSQWTPFRRISFVLTIFGVNEDEPAAPQSTAPPVTLSNFSPPSYNALAHQNATGFARGGQEAQLGNTATLWEKGDKVRRGSLRRGSANAREDGSSSSTGTRAFPVDQHMANGEGKATLEDREIAEEDDQMVDRSKVGDDGDHTMQDSEASGSGGNTTAPVVTFPPHAPSASLSASAPTQPNNAPAGSQGWQPTSSTSSTVSAPNGNISSFAGSTGGGNTPLEDGEIVEDDQMVGSSEVVSDGDHTMQDSEASGSGGNATAPVATFPPPASSANLLAWTPPQPHNAPTGSLGWPSSGSASSTVSAPNGNTSFFAGSSGGFNTNMTAVPFGSSFVASAATQANNAPTGSLTWQPTSSTSSTVSAPNGNKSSFAGSFGGYGTRPSALVLPPKVKDRVIWFNKADELEDQDMEDSQTTAEGAASSSPTVGLPQSTNASPPSVTPARQQQGAHAMMGLSATQQPPHLPTPPPTPPSVSPPSTQAVSTSPVPACAPSQAPQAPSQEQISPPAITTPSPPALNASTQAPSQPQISSPAIPPPTGWTPSPRPAVKSEGLAGGSASSNSWSSSPFPKSPPASTSAAPVVSTSKPPPFSALVGPATKPVQVPQKPLVAPSTGWKPPPPPQFSSAFPLKEAPATPSPTPRPAAPVEQESVAASDVGSSTAPVAALDAPAPERLGQASASNLQSPTSGGSSAQEQEPEPEPYKPRLNSKMRSLARGWFTNHLGQSTPSGSSSSSPSTSGASGSVSPLALKTPPHGASSSRRSPPGSSPLGRQSFSAATLAKEAADEEAAAVAPIVTQRKRRERDHTEQVGVPDGTARPIKAHLRASGKGKGPPVAVAAGSSVADEAPTASKDESVAQVPADPPTCDPST</sequence>
<feature type="compositionally biased region" description="Polar residues" evidence="1">
    <location>
        <begin position="855"/>
        <end position="865"/>
    </location>
</feature>
<feature type="compositionally biased region" description="Polar residues" evidence="1">
    <location>
        <begin position="1064"/>
        <end position="1099"/>
    </location>
</feature>
<reference evidence="2" key="1">
    <citation type="submission" date="2023-10" db="EMBL/GenBank/DDBJ databases">
        <authorList>
            <person name="Noh H."/>
        </authorList>
    </citation>
    <scope>NUCLEOTIDE SEQUENCE</scope>
    <source>
        <strain evidence="2">DUCC4014</strain>
    </source>
</reference>
<feature type="region of interest" description="Disordered" evidence="1">
    <location>
        <begin position="1058"/>
        <end position="1520"/>
    </location>
</feature>
<evidence type="ECO:0000256" key="1">
    <source>
        <dbReference type="SAM" id="MobiDB-lite"/>
    </source>
</evidence>
<feature type="compositionally biased region" description="Pro residues" evidence="1">
    <location>
        <begin position="1184"/>
        <end position="1196"/>
    </location>
</feature>
<feature type="compositionally biased region" description="Pro residues" evidence="1">
    <location>
        <begin position="1113"/>
        <end position="1126"/>
    </location>
</feature>
<feature type="compositionally biased region" description="Low complexity" evidence="1">
    <location>
        <begin position="941"/>
        <end position="955"/>
    </location>
</feature>
<dbReference type="EMBL" id="CP086720">
    <property type="protein sequence ID" value="WOO86087.1"/>
    <property type="molecule type" value="Genomic_DNA"/>
</dbReference>
<feature type="compositionally biased region" description="Polar residues" evidence="1">
    <location>
        <begin position="1328"/>
        <end position="1343"/>
    </location>
</feature>
<feature type="compositionally biased region" description="Low complexity" evidence="1">
    <location>
        <begin position="1376"/>
        <end position="1432"/>
    </location>
</feature>
<gene>
    <name evidence="2" type="ORF">LOC62_07G009576</name>
</gene>
<feature type="compositionally biased region" description="Low complexity" evidence="1">
    <location>
        <begin position="821"/>
        <end position="830"/>
    </location>
</feature>
<accession>A0AAF0YI50</accession>
<organism evidence="2 3">
    <name type="scientific">Vanrija pseudolonga</name>
    <dbReference type="NCBI Taxonomy" id="143232"/>
    <lineage>
        <taxon>Eukaryota</taxon>
        <taxon>Fungi</taxon>
        <taxon>Dikarya</taxon>
        <taxon>Basidiomycota</taxon>
        <taxon>Agaricomycotina</taxon>
        <taxon>Tremellomycetes</taxon>
        <taxon>Trichosporonales</taxon>
        <taxon>Trichosporonaceae</taxon>
        <taxon>Vanrija</taxon>
    </lineage>
</organism>
<feature type="region of interest" description="Disordered" evidence="1">
    <location>
        <begin position="995"/>
        <end position="1019"/>
    </location>
</feature>
<evidence type="ECO:0000313" key="3">
    <source>
        <dbReference type="Proteomes" id="UP000827549"/>
    </source>
</evidence>
<proteinExistence type="predicted"/>
<name>A0AAF0YI50_9TREE</name>
<feature type="compositionally biased region" description="Polar residues" evidence="1">
    <location>
        <begin position="799"/>
        <end position="812"/>
    </location>
</feature>
<feature type="compositionally biased region" description="Polar residues" evidence="1">
    <location>
        <begin position="475"/>
        <end position="488"/>
    </location>
</feature>
<feature type="region of interest" description="Disordered" evidence="1">
    <location>
        <begin position="377"/>
        <end position="399"/>
    </location>
</feature>
<feature type="compositionally biased region" description="Low complexity" evidence="1">
    <location>
        <begin position="1207"/>
        <end position="1236"/>
    </location>
</feature>